<dbReference type="RefSeq" id="WP_150900740.1">
    <property type="nucleotide sequence ID" value="NZ_WAAU01000028.1"/>
</dbReference>
<reference evidence="2 3" key="1">
    <citation type="submission" date="2019-09" db="EMBL/GenBank/DDBJ databases">
        <authorList>
            <person name="Cao W.R."/>
        </authorList>
    </citation>
    <scope>NUCLEOTIDE SEQUENCE [LARGE SCALE GENOMIC DNA]</scope>
    <source>
        <strain evidence="3">a4</strain>
    </source>
</reference>
<dbReference type="EMBL" id="WAAU01000028">
    <property type="protein sequence ID" value="KAB1154657.1"/>
    <property type="molecule type" value="Genomic_DNA"/>
</dbReference>
<dbReference type="AlphaFoldDB" id="A0A7J5AAT9"/>
<evidence type="ECO:0000256" key="1">
    <source>
        <dbReference type="SAM" id="Phobius"/>
    </source>
</evidence>
<proteinExistence type="predicted"/>
<dbReference type="OrthoDB" id="1447802at2"/>
<keyword evidence="1" id="KW-0472">Membrane</keyword>
<keyword evidence="1" id="KW-0812">Transmembrane</keyword>
<keyword evidence="1" id="KW-1133">Transmembrane helix</keyword>
<gene>
    <name evidence="2" type="ORF">F7018_14110</name>
</gene>
<feature type="transmembrane region" description="Helical" evidence="1">
    <location>
        <begin position="35"/>
        <end position="53"/>
    </location>
</feature>
<accession>A0A7J5AAT9</accession>
<evidence type="ECO:0000313" key="2">
    <source>
        <dbReference type="EMBL" id="KAB1154657.1"/>
    </source>
</evidence>
<sequence>MKKTLHIYIVVSLCLGTIVYLASKYEVELPRIIRFYLNDFLIIPIVLSFSLYVLRWSRGDKNYKIPIWVIFYMCVMYSVLFEFVLPKSHPRYTADVIDIILYFLGGLVFYGLQKKSISRG</sequence>
<dbReference type="Proteomes" id="UP000467305">
    <property type="component" value="Unassembled WGS sequence"/>
</dbReference>
<keyword evidence="3" id="KW-1185">Reference proteome</keyword>
<evidence type="ECO:0000313" key="3">
    <source>
        <dbReference type="Proteomes" id="UP000467305"/>
    </source>
</evidence>
<evidence type="ECO:0008006" key="4">
    <source>
        <dbReference type="Google" id="ProtNLM"/>
    </source>
</evidence>
<feature type="transmembrane region" description="Helical" evidence="1">
    <location>
        <begin position="6"/>
        <end position="23"/>
    </location>
</feature>
<feature type="transmembrane region" description="Helical" evidence="1">
    <location>
        <begin position="92"/>
        <end position="112"/>
    </location>
</feature>
<organism evidence="2 3">
    <name type="scientific">Tenacibaculum aiptasiae</name>
    <dbReference type="NCBI Taxonomy" id="426481"/>
    <lineage>
        <taxon>Bacteria</taxon>
        <taxon>Pseudomonadati</taxon>
        <taxon>Bacteroidota</taxon>
        <taxon>Flavobacteriia</taxon>
        <taxon>Flavobacteriales</taxon>
        <taxon>Flavobacteriaceae</taxon>
        <taxon>Tenacibaculum</taxon>
    </lineage>
</organism>
<feature type="transmembrane region" description="Helical" evidence="1">
    <location>
        <begin position="65"/>
        <end position="85"/>
    </location>
</feature>
<name>A0A7J5AAT9_9FLAO</name>
<protein>
    <recommendedName>
        <fullName evidence="4">Magnesium citrate secondary transporter</fullName>
    </recommendedName>
</protein>
<comment type="caution">
    <text evidence="2">The sequence shown here is derived from an EMBL/GenBank/DDBJ whole genome shotgun (WGS) entry which is preliminary data.</text>
</comment>